<dbReference type="Proteomes" id="UP000231501">
    <property type="component" value="Unassembled WGS sequence"/>
</dbReference>
<dbReference type="InterPro" id="IPR054597">
    <property type="entry name" value="FeeM_cat"/>
</dbReference>
<dbReference type="Gene3D" id="3.40.630.30">
    <property type="match status" value="1"/>
</dbReference>
<dbReference type="EMBL" id="PEOG01000021">
    <property type="protein sequence ID" value="PIM53437.1"/>
    <property type="molecule type" value="Genomic_DNA"/>
</dbReference>
<dbReference type="SUPFAM" id="SSF55729">
    <property type="entry name" value="Acyl-CoA N-acyltransferases (Nat)"/>
    <property type="match status" value="1"/>
</dbReference>
<dbReference type="RefSeq" id="WP_099861459.1">
    <property type="nucleotide sequence ID" value="NZ_PEOG01000021.1"/>
</dbReference>
<proteinExistence type="predicted"/>
<keyword evidence="3" id="KW-1185">Reference proteome</keyword>
<accession>A0A2G9CAJ1</accession>
<evidence type="ECO:0000313" key="3">
    <source>
        <dbReference type="Proteomes" id="UP000231501"/>
    </source>
</evidence>
<dbReference type="InterPro" id="IPR016181">
    <property type="entry name" value="Acyl_CoA_acyltransferase"/>
</dbReference>
<protein>
    <recommendedName>
        <fullName evidence="1">N-acyl amino acid synthase FeeM catalytic core domain-containing protein</fullName>
    </recommendedName>
</protein>
<dbReference type="OrthoDB" id="9783696at2"/>
<evidence type="ECO:0000259" key="1">
    <source>
        <dbReference type="Pfam" id="PF21926"/>
    </source>
</evidence>
<feature type="domain" description="N-acyl amino acid synthase FeeM catalytic core" evidence="1">
    <location>
        <begin position="61"/>
        <end position="200"/>
    </location>
</feature>
<organism evidence="2 3">
    <name type="scientific">Roseateles chitinivorans</name>
    <dbReference type="NCBI Taxonomy" id="2917965"/>
    <lineage>
        <taxon>Bacteria</taxon>
        <taxon>Pseudomonadati</taxon>
        <taxon>Pseudomonadota</taxon>
        <taxon>Betaproteobacteria</taxon>
        <taxon>Burkholderiales</taxon>
        <taxon>Sphaerotilaceae</taxon>
        <taxon>Roseateles</taxon>
    </lineage>
</organism>
<sequence>MSDESPLSSIELEAPASPLQALQSVRAEIPFVRSDSVELVTRETAYGRIEIRALMEGAGHSLLERRYASRGYRLSRSADVTLGAYWEGRLVSTLGLRRDSGNLAADQSFPQEMAGMRQQGWQLCEFTRLAADPEGPSKLVLASLFHLAYLHAAHHWGAEFLVIEVNPRHKAFYRRMLDFQPHGEERLHRSVGAPAVLMSLSLAYGASKVRQYGGTLNEDEGRSRTLFPYFFSIDDEPELLSKLADVYGYDA</sequence>
<dbReference type="AlphaFoldDB" id="A0A2G9CAJ1"/>
<name>A0A2G9CAJ1_9BURK</name>
<comment type="caution">
    <text evidence="2">The sequence shown here is derived from an EMBL/GenBank/DDBJ whole genome shotgun (WGS) entry which is preliminary data.</text>
</comment>
<evidence type="ECO:0000313" key="2">
    <source>
        <dbReference type="EMBL" id="PIM53437.1"/>
    </source>
</evidence>
<reference evidence="2 3" key="1">
    <citation type="submission" date="2017-11" db="EMBL/GenBank/DDBJ databases">
        <title>Draft genome sequence of Mitsuaria sp. HWN-4.</title>
        <authorList>
            <person name="Gundlapally S.R."/>
        </authorList>
    </citation>
    <scope>NUCLEOTIDE SEQUENCE [LARGE SCALE GENOMIC DNA]</scope>
    <source>
        <strain evidence="2 3">HWN-4</strain>
    </source>
</reference>
<gene>
    <name evidence="2" type="ORF">CS062_09740</name>
</gene>
<dbReference type="Pfam" id="PF21926">
    <property type="entry name" value="FeeM"/>
    <property type="match status" value="1"/>
</dbReference>